<accession>A0ACD3AKD8</accession>
<protein>
    <submittedName>
        <fullName evidence="1">Uncharacterized protein</fullName>
    </submittedName>
</protein>
<proteinExistence type="predicted"/>
<name>A0ACD3AKD8_9AGAR</name>
<dbReference type="EMBL" id="ML208415">
    <property type="protein sequence ID" value="TFK66099.1"/>
    <property type="molecule type" value="Genomic_DNA"/>
</dbReference>
<organism evidence="1 2">
    <name type="scientific">Pluteus cervinus</name>
    <dbReference type="NCBI Taxonomy" id="181527"/>
    <lineage>
        <taxon>Eukaryota</taxon>
        <taxon>Fungi</taxon>
        <taxon>Dikarya</taxon>
        <taxon>Basidiomycota</taxon>
        <taxon>Agaricomycotina</taxon>
        <taxon>Agaricomycetes</taxon>
        <taxon>Agaricomycetidae</taxon>
        <taxon>Agaricales</taxon>
        <taxon>Pluteineae</taxon>
        <taxon>Pluteaceae</taxon>
        <taxon>Pluteus</taxon>
    </lineage>
</organism>
<gene>
    <name evidence="1" type="ORF">BDN72DRAFT_161444</name>
</gene>
<keyword evidence="2" id="KW-1185">Reference proteome</keyword>
<sequence>MSINIGKSTINAPNSQWNTLGPGGTINNNQQYDYRPITSNHYDHSQGNTTDNSTHNTTYNGSNHHSGGTTNIGAPAPHNPQLPPTSQAPAPIPGAFAHGQGPTFPPQTAPFSAFPPPPPLMSGQSYGYPSTPYGQNPTGYPTQFQPQPQQQFGAASPPPMGCPANSQPTAGQYPYNQHPYYAQPIPPSGTSTPTSVPSSYPTISPLAAPQSPPVEDDGEPPV</sequence>
<reference evidence="1 2" key="1">
    <citation type="journal article" date="2019" name="Nat. Ecol. Evol.">
        <title>Megaphylogeny resolves global patterns of mushroom evolution.</title>
        <authorList>
            <person name="Varga T."/>
            <person name="Krizsan K."/>
            <person name="Foldi C."/>
            <person name="Dima B."/>
            <person name="Sanchez-Garcia M."/>
            <person name="Sanchez-Ramirez S."/>
            <person name="Szollosi G.J."/>
            <person name="Szarkandi J.G."/>
            <person name="Papp V."/>
            <person name="Albert L."/>
            <person name="Andreopoulos W."/>
            <person name="Angelini C."/>
            <person name="Antonin V."/>
            <person name="Barry K.W."/>
            <person name="Bougher N.L."/>
            <person name="Buchanan P."/>
            <person name="Buyck B."/>
            <person name="Bense V."/>
            <person name="Catcheside P."/>
            <person name="Chovatia M."/>
            <person name="Cooper J."/>
            <person name="Damon W."/>
            <person name="Desjardin D."/>
            <person name="Finy P."/>
            <person name="Geml J."/>
            <person name="Haridas S."/>
            <person name="Hughes K."/>
            <person name="Justo A."/>
            <person name="Karasinski D."/>
            <person name="Kautmanova I."/>
            <person name="Kiss B."/>
            <person name="Kocsube S."/>
            <person name="Kotiranta H."/>
            <person name="LaButti K.M."/>
            <person name="Lechner B.E."/>
            <person name="Liimatainen K."/>
            <person name="Lipzen A."/>
            <person name="Lukacs Z."/>
            <person name="Mihaltcheva S."/>
            <person name="Morgado L.N."/>
            <person name="Niskanen T."/>
            <person name="Noordeloos M.E."/>
            <person name="Ohm R.A."/>
            <person name="Ortiz-Santana B."/>
            <person name="Ovrebo C."/>
            <person name="Racz N."/>
            <person name="Riley R."/>
            <person name="Savchenko A."/>
            <person name="Shiryaev A."/>
            <person name="Soop K."/>
            <person name="Spirin V."/>
            <person name="Szebenyi C."/>
            <person name="Tomsovsky M."/>
            <person name="Tulloss R.E."/>
            <person name="Uehling J."/>
            <person name="Grigoriev I.V."/>
            <person name="Vagvolgyi C."/>
            <person name="Papp T."/>
            <person name="Martin F.M."/>
            <person name="Miettinen O."/>
            <person name="Hibbett D.S."/>
            <person name="Nagy L.G."/>
        </authorList>
    </citation>
    <scope>NUCLEOTIDE SEQUENCE [LARGE SCALE GENOMIC DNA]</scope>
    <source>
        <strain evidence="1 2">NL-1719</strain>
    </source>
</reference>
<dbReference type="Proteomes" id="UP000308600">
    <property type="component" value="Unassembled WGS sequence"/>
</dbReference>
<evidence type="ECO:0000313" key="2">
    <source>
        <dbReference type="Proteomes" id="UP000308600"/>
    </source>
</evidence>
<evidence type="ECO:0000313" key="1">
    <source>
        <dbReference type="EMBL" id="TFK66099.1"/>
    </source>
</evidence>